<evidence type="ECO:0000256" key="6">
    <source>
        <dbReference type="ARBA" id="ARBA00023002"/>
    </source>
</evidence>
<keyword evidence="6" id="KW-0560">Oxidoreductase</keyword>
<dbReference type="RefSeq" id="WP_112926089.1">
    <property type="nucleotide sequence ID" value="NZ_CP029556.1"/>
</dbReference>
<dbReference type="PANTHER" id="PTHR47470">
    <property type="entry name" value="CHOLESTEROL OXIDASE"/>
    <property type="match status" value="1"/>
</dbReference>
<dbReference type="SUPFAM" id="SSF51905">
    <property type="entry name" value="FAD/NAD(P)-binding domain"/>
    <property type="match status" value="1"/>
</dbReference>
<dbReference type="InterPro" id="IPR001763">
    <property type="entry name" value="Rhodanese-like_dom"/>
</dbReference>
<evidence type="ECO:0000256" key="11">
    <source>
        <dbReference type="ARBA" id="ARBA00038856"/>
    </source>
</evidence>
<dbReference type="EC" id="1.1.3.6" evidence="13"/>
<evidence type="ECO:0000259" key="16">
    <source>
        <dbReference type="PROSITE" id="PS50206"/>
    </source>
</evidence>
<keyword evidence="4" id="KW-0285">Flavoprotein</keyword>
<evidence type="ECO:0000256" key="5">
    <source>
        <dbReference type="ARBA" id="ARBA00022827"/>
    </source>
</evidence>
<dbReference type="GO" id="GO:0050660">
    <property type="term" value="F:flavin adenine dinucleotide binding"/>
    <property type="evidence" value="ECO:0007669"/>
    <property type="project" value="InterPro"/>
</dbReference>
<dbReference type="EC" id="5.3.3.1" evidence="11"/>
<dbReference type="GO" id="GO:0004769">
    <property type="term" value="F:steroid Delta-isomerase activity"/>
    <property type="evidence" value="ECO:0007669"/>
    <property type="project" value="UniProtKB-EC"/>
</dbReference>
<organism evidence="17 18">
    <name type="scientific">Solilutibacter oculi</name>
    <dbReference type="NCBI Taxonomy" id="2698682"/>
    <lineage>
        <taxon>Bacteria</taxon>
        <taxon>Pseudomonadati</taxon>
        <taxon>Pseudomonadota</taxon>
        <taxon>Gammaproteobacteria</taxon>
        <taxon>Lysobacterales</taxon>
        <taxon>Lysobacteraceae</taxon>
        <taxon>Solilutibacter</taxon>
    </lineage>
</organism>
<dbReference type="InterPro" id="IPR052542">
    <property type="entry name" value="Cholesterol_Oxidase"/>
</dbReference>
<dbReference type="PANTHER" id="PTHR47470:SF1">
    <property type="entry name" value="FAD-DEPENDENT OXIDOREDUCTASE 2 FAD BINDING DOMAIN-CONTAINING PROTEIN"/>
    <property type="match status" value="1"/>
</dbReference>
<dbReference type="InterPro" id="IPR007867">
    <property type="entry name" value="GMC_OxRtase_C"/>
</dbReference>
<evidence type="ECO:0000256" key="4">
    <source>
        <dbReference type="ARBA" id="ARBA00022630"/>
    </source>
</evidence>
<feature type="domain" description="Rhodanese" evidence="16">
    <location>
        <begin position="13"/>
        <end position="50"/>
    </location>
</feature>
<evidence type="ECO:0000256" key="12">
    <source>
        <dbReference type="ARBA" id="ARBA00049645"/>
    </source>
</evidence>
<name>A0A344J4B4_9GAMM</name>
<dbReference type="AlphaFoldDB" id="A0A344J4B4"/>
<evidence type="ECO:0000256" key="2">
    <source>
        <dbReference type="ARBA" id="ARBA00010790"/>
    </source>
</evidence>
<dbReference type="Pfam" id="PF05199">
    <property type="entry name" value="GMC_oxred_C"/>
    <property type="match status" value="1"/>
</dbReference>
<evidence type="ECO:0000256" key="10">
    <source>
        <dbReference type="ARBA" id="ARBA00023235"/>
    </source>
</evidence>
<evidence type="ECO:0000256" key="13">
    <source>
        <dbReference type="ARBA" id="ARBA00049723"/>
    </source>
</evidence>
<dbReference type="InterPro" id="IPR000172">
    <property type="entry name" value="GMC_OxRdtase_N"/>
</dbReference>
<evidence type="ECO:0000256" key="14">
    <source>
        <dbReference type="ARBA" id="ARBA00049744"/>
    </source>
</evidence>
<comment type="similarity">
    <text evidence="2">Belongs to the GMC oxidoreductase family.</text>
</comment>
<dbReference type="PROSITE" id="PS50206">
    <property type="entry name" value="RHODANESE_3"/>
    <property type="match status" value="1"/>
</dbReference>
<dbReference type="EMBL" id="CP029556">
    <property type="protein sequence ID" value="AXA83874.1"/>
    <property type="molecule type" value="Genomic_DNA"/>
</dbReference>
<evidence type="ECO:0000256" key="1">
    <source>
        <dbReference type="ARBA" id="ARBA00001974"/>
    </source>
</evidence>
<dbReference type="OrthoDB" id="9815989at2"/>
<dbReference type="Pfam" id="PF00732">
    <property type="entry name" value="GMC_oxred_N"/>
    <property type="match status" value="1"/>
</dbReference>
<dbReference type="GO" id="GO:0008203">
    <property type="term" value="P:cholesterol metabolic process"/>
    <property type="evidence" value="ECO:0007669"/>
    <property type="project" value="UniProtKB-KW"/>
</dbReference>
<dbReference type="Pfam" id="PF13450">
    <property type="entry name" value="NAD_binding_8"/>
    <property type="match status" value="1"/>
</dbReference>
<evidence type="ECO:0000256" key="8">
    <source>
        <dbReference type="ARBA" id="ARBA00023166"/>
    </source>
</evidence>
<dbReference type="KEGG" id="lue:DCD74_03480"/>
<gene>
    <name evidence="17" type="ORF">DCD74_03480</name>
</gene>
<dbReference type="GO" id="GO:0016995">
    <property type="term" value="F:cholesterol oxidase activity"/>
    <property type="evidence" value="ECO:0007669"/>
    <property type="project" value="UniProtKB-EC"/>
</dbReference>
<keyword evidence="18" id="KW-1185">Reference proteome</keyword>
<keyword evidence="8" id="KW-1207">Sterol metabolism</keyword>
<keyword evidence="3" id="KW-0153">Cholesterol metabolism</keyword>
<keyword evidence="10" id="KW-0413">Isomerase</keyword>
<reference evidence="18" key="1">
    <citation type="submission" date="2018-05" db="EMBL/GenBank/DDBJ databases">
        <title>Luteimonas pekinense sp. nov., isolated from human Meibomian gland secretions, Beijing, China.</title>
        <authorList>
            <person name="Wen T."/>
            <person name="Bai H."/>
            <person name="Lv H."/>
        </authorList>
    </citation>
    <scope>NUCLEOTIDE SEQUENCE [LARGE SCALE GENOMIC DNA]</scope>
    <source>
        <strain evidence="18">83-4</strain>
    </source>
</reference>
<proteinExistence type="inferred from homology"/>
<dbReference type="Proteomes" id="UP000251842">
    <property type="component" value="Chromosome"/>
</dbReference>
<comment type="cofactor">
    <cofactor evidence="1">
        <name>FAD</name>
        <dbReference type="ChEBI" id="CHEBI:57692"/>
    </cofactor>
</comment>
<dbReference type="InterPro" id="IPR036188">
    <property type="entry name" value="FAD/NAD-bd_sf"/>
</dbReference>
<comment type="pathway">
    <text evidence="12">Steroid metabolism; cholesterol degradation.</text>
</comment>
<evidence type="ECO:0000256" key="9">
    <source>
        <dbReference type="ARBA" id="ARBA00023221"/>
    </source>
</evidence>
<sequence length="537" mass="58267">MPAHHDYDYLVIGSGFGGSVAALRLAEKGYRVAVLEQGRHWTPDTLPTSNWQLARWLWKPLLGLRGFFSLRFFRHVVVLHGNAVGGGSITYANTLLVPPREVWRQGQWAGLLDWDALMPAHYATAMRMLGVTRNRRPGPADERLRIASADAGLTDAYTLTDVGVYFGGEGEAPGTPHPDPYFDGEGPARASCIACGGCMVGCRHGAKNTLDLNYLHLAQKRGAVLQAETRVTRIRPLDADGGTGYEVDVRQGFGLRAKRKRLRCEGIVMAASSLGTQDLLLRAKDRGDLSALSAQLGRRVRTNAESLIGVRFPGSDVDLSTGIAIGSGVQLDAHTHVEATRYPAGSDAMGLISTLMARGKRDWLATMLGMALRHPRTLWRTLKPTGWARESMILLCMQTLDDHLDMRLERPWFWPFRKQLASHGPRIPTSIPQANAFALRLAERFGGTALTSLPEVLFGIPMTAHCMGGAGMGDSTDTGVCDAWGRVHGYRNFIICDGALLSSNLGVNPSLTITALAEHVMSGIAPAAADPEYAVAR</sequence>
<evidence type="ECO:0000313" key="17">
    <source>
        <dbReference type="EMBL" id="AXA83874.1"/>
    </source>
</evidence>
<keyword evidence="5" id="KW-0274">FAD</keyword>
<evidence type="ECO:0000256" key="3">
    <source>
        <dbReference type="ARBA" id="ARBA00022548"/>
    </source>
</evidence>
<accession>A0A344J4B4</accession>
<evidence type="ECO:0000256" key="15">
    <source>
        <dbReference type="ARBA" id="ARBA00049778"/>
    </source>
</evidence>
<evidence type="ECO:0000313" key="18">
    <source>
        <dbReference type="Proteomes" id="UP000251842"/>
    </source>
</evidence>
<keyword evidence="7" id="KW-0443">Lipid metabolism</keyword>
<evidence type="ECO:0000256" key="7">
    <source>
        <dbReference type="ARBA" id="ARBA00023098"/>
    </source>
</evidence>
<keyword evidence="9" id="KW-0753">Steroid metabolism</keyword>
<protein>
    <recommendedName>
        <fullName evidence="14">Cholesterol oxidase</fullName>
        <ecNumber evidence="13">1.1.3.6</ecNumber>
        <ecNumber evidence="11">5.3.3.1</ecNumber>
    </recommendedName>
    <alternativeName>
        <fullName evidence="15">Cholesterol isomerase</fullName>
    </alternativeName>
</protein>
<dbReference type="Gene3D" id="3.50.50.60">
    <property type="entry name" value="FAD/NAD(P)-binding domain"/>
    <property type="match status" value="3"/>
</dbReference>